<gene>
    <name evidence="1" type="ORF">AB1Y20_015030</name>
</gene>
<name>A0AB34K065_PRYPA</name>
<dbReference type="AlphaFoldDB" id="A0AB34K065"/>
<accession>A0AB34K065</accession>
<dbReference type="EMBL" id="JBGBPQ010000003">
    <property type="protein sequence ID" value="KAL1526315.1"/>
    <property type="molecule type" value="Genomic_DNA"/>
</dbReference>
<reference evidence="1 2" key="1">
    <citation type="journal article" date="2024" name="Science">
        <title>Giant polyketide synthase enzymes in the biosynthesis of giant marine polyether toxins.</title>
        <authorList>
            <person name="Fallon T.R."/>
            <person name="Shende V.V."/>
            <person name="Wierzbicki I.H."/>
            <person name="Pendleton A.L."/>
            <person name="Watervoot N.F."/>
            <person name="Auber R.P."/>
            <person name="Gonzalez D.J."/>
            <person name="Wisecaver J.H."/>
            <person name="Moore B.S."/>
        </authorList>
    </citation>
    <scope>NUCLEOTIDE SEQUENCE [LARGE SCALE GENOMIC DNA]</scope>
    <source>
        <strain evidence="1 2">12B1</strain>
    </source>
</reference>
<dbReference type="Proteomes" id="UP001515480">
    <property type="component" value="Unassembled WGS sequence"/>
</dbReference>
<organism evidence="1 2">
    <name type="scientific">Prymnesium parvum</name>
    <name type="common">Toxic golden alga</name>
    <dbReference type="NCBI Taxonomy" id="97485"/>
    <lineage>
        <taxon>Eukaryota</taxon>
        <taxon>Haptista</taxon>
        <taxon>Haptophyta</taxon>
        <taxon>Prymnesiophyceae</taxon>
        <taxon>Prymnesiales</taxon>
        <taxon>Prymnesiaceae</taxon>
        <taxon>Prymnesium</taxon>
    </lineage>
</organism>
<comment type="caution">
    <text evidence="1">The sequence shown here is derived from an EMBL/GenBank/DDBJ whole genome shotgun (WGS) entry which is preliminary data.</text>
</comment>
<proteinExistence type="predicted"/>
<evidence type="ECO:0000313" key="1">
    <source>
        <dbReference type="EMBL" id="KAL1526315.1"/>
    </source>
</evidence>
<sequence length="357" mass="39894">MQPQRIRIVLRAFTPFIPCIAREHTHGRTNLCGTYLIERNSILREPTTPFGIALHALPQASSESRVPSLAFCRTLLDGGKARGVQSLAEARAATRALTDAAVTRYLKEQISMRVIGCGWSQFDTPWSSNVDPRIGTHAHLLEVLGNILVYEAAQRSANRLPTVAAPPTLRASTLKVLGTPTCDIEEIEKECEISVERLEEAALEEQARRAAAGITDDVQDIMPFAAPPLTSEALLNKRLEILWGTYVLPDGTRTKIWCPCTVMRVADGSNDKGTHGKTESSRARKLLPAGAVLVRWDPDHDRGEDEATVMWLVLSPEKWTTRWEGHLAWRWHPDELAQKKRWLGEVDIHPMPYVELH</sequence>
<protein>
    <submittedName>
        <fullName evidence="1">Uncharacterized protein</fullName>
    </submittedName>
</protein>
<evidence type="ECO:0000313" key="2">
    <source>
        <dbReference type="Proteomes" id="UP001515480"/>
    </source>
</evidence>
<keyword evidence="2" id="KW-1185">Reference proteome</keyword>